<comment type="similarity">
    <text evidence="1">Belongs to the DNA polymerase type-Y family.</text>
</comment>
<dbReference type="SUPFAM" id="SSF56672">
    <property type="entry name" value="DNA/RNA polymerases"/>
    <property type="match status" value="1"/>
</dbReference>
<evidence type="ECO:0000256" key="2">
    <source>
        <dbReference type="ARBA" id="ARBA00022763"/>
    </source>
</evidence>
<gene>
    <name evidence="7" type="ORF">CF386_08415</name>
</gene>
<dbReference type="GO" id="GO:0042276">
    <property type="term" value="P:error-prone translesion synthesis"/>
    <property type="evidence" value="ECO:0007669"/>
    <property type="project" value="TreeGrafter"/>
</dbReference>
<dbReference type="PROSITE" id="PS50173">
    <property type="entry name" value="UMUC"/>
    <property type="match status" value="1"/>
</dbReference>
<feature type="domain" description="UmuC" evidence="6">
    <location>
        <begin position="6"/>
        <end position="188"/>
    </location>
</feature>
<dbReference type="GO" id="GO:0006281">
    <property type="term" value="P:DNA repair"/>
    <property type="evidence" value="ECO:0007669"/>
    <property type="project" value="UniProtKB-KW"/>
</dbReference>
<keyword evidence="4" id="KW-0234">DNA repair</keyword>
<reference evidence="7 8" key="1">
    <citation type="journal article" date="2016" name="Int. J. Syst. Evol. Microbiol.">
        <title>Paraphotobacterium marinum gen. nov., sp. nov., a member of the family Vibrionaceae, isolated from surface seawater.</title>
        <authorList>
            <person name="Huang Z."/>
            <person name="Dong C."/>
            <person name="Shao Z."/>
        </authorList>
    </citation>
    <scope>NUCLEOTIDE SEQUENCE [LARGE SCALE GENOMIC DNA]</scope>
    <source>
        <strain evidence="7 8">NSCS20N07D</strain>
    </source>
</reference>
<dbReference type="Gene3D" id="1.10.150.20">
    <property type="entry name" value="5' to 3' exonuclease, C-terminal subdomain"/>
    <property type="match status" value="1"/>
</dbReference>
<dbReference type="InterPro" id="IPR050116">
    <property type="entry name" value="DNA_polymerase-Y"/>
</dbReference>
<dbReference type="CDD" id="cd01700">
    <property type="entry name" value="PolY_Pol_V_umuC"/>
    <property type="match status" value="1"/>
</dbReference>
<dbReference type="Gene3D" id="3.40.1170.60">
    <property type="match status" value="1"/>
</dbReference>
<evidence type="ECO:0000259" key="6">
    <source>
        <dbReference type="PROSITE" id="PS50173"/>
    </source>
</evidence>
<evidence type="ECO:0000256" key="5">
    <source>
        <dbReference type="ARBA" id="ARBA00023236"/>
    </source>
</evidence>
<organism evidence="7 8">
    <name type="scientific">Paraphotobacterium marinum</name>
    <dbReference type="NCBI Taxonomy" id="1755811"/>
    <lineage>
        <taxon>Bacteria</taxon>
        <taxon>Pseudomonadati</taxon>
        <taxon>Pseudomonadota</taxon>
        <taxon>Gammaproteobacteria</taxon>
        <taxon>Vibrionales</taxon>
        <taxon>Vibrionaceae</taxon>
        <taxon>Paraphotobacterium</taxon>
    </lineage>
</organism>
<dbReference type="Proteomes" id="UP000242175">
    <property type="component" value="Chromosome small"/>
</dbReference>
<dbReference type="Gene3D" id="3.30.70.270">
    <property type="match status" value="1"/>
</dbReference>
<dbReference type="RefSeq" id="WP_089073991.1">
    <property type="nucleotide sequence ID" value="NZ_CBCSAM010000002.1"/>
</dbReference>
<dbReference type="AlphaFoldDB" id="A0A220VGK6"/>
<dbReference type="PANTHER" id="PTHR11076">
    <property type="entry name" value="DNA REPAIR POLYMERASE UMUC / TRANSFERASE FAMILY MEMBER"/>
    <property type="match status" value="1"/>
</dbReference>
<proteinExistence type="inferred from homology"/>
<accession>A0A220VGK6</accession>
<keyword evidence="2" id="KW-0227">DNA damage</keyword>
<evidence type="ECO:0000256" key="1">
    <source>
        <dbReference type="ARBA" id="ARBA00010945"/>
    </source>
</evidence>
<dbReference type="NCBIfam" id="NF002955">
    <property type="entry name" value="PRK03609.1"/>
    <property type="match status" value="1"/>
</dbReference>
<dbReference type="KEGG" id="pmai:CF386_08415"/>
<dbReference type="GO" id="GO:0003887">
    <property type="term" value="F:DNA-directed DNA polymerase activity"/>
    <property type="evidence" value="ECO:0007669"/>
    <property type="project" value="TreeGrafter"/>
</dbReference>
<dbReference type="InterPro" id="IPR043502">
    <property type="entry name" value="DNA/RNA_pol_sf"/>
</dbReference>
<dbReference type="InterPro" id="IPR017961">
    <property type="entry name" value="DNA_pol_Y-fam_little_finger"/>
</dbReference>
<evidence type="ECO:0000313" key="7">
    <source>
        <dbReference type="EMBL" id="ASK79083.1"/>
    </source>
</evidence>
<dbReference type="GO" id="GO:0003684">
    <property type="term" value="F:damaged DNA binding"/>
    <property type="evidence" value="ECO:0007669"/>
    <property type="project" value="InterPro"/>
</dbReference>
<dbReference type="InterPro" id="IPR043128">
    <property type="entry name" value="Rev_trsase/Diguanyl_cyclase"/>
</dbReference>
<sequence length="419" mass="47868">MSSKIFALVDCNNFYASCERLFRPDLNGVPIIVLSNNDGCVVARSKEAKELGISMGIPVFKIQDKIKNYNIQCFSSNYTLYANISSRVMKTLDQLAPHIEVYSIDEAFLDLTELNELSKFGSLIKNTVKKHVGVSVGVGIGPTKTLAKLANYAAKKYPTLNGVCNLCNIQAQHKLMKITPVSEVWGVGYKLNKKLNLLGIKSVFDLAQVDPITIRKKFSVVVERIIYELNGQSILNLEEQPTPKKQIVCSKSFGKKIENIDDMQQAISTYAFRATEKLRRENQRTKNIGIFIQTNRFSKQGYYSNFFAQSLLKPTNNYIKVIQVANQILKKIWLPEYQYHKSGVILSDFYQEKMEQIDLFKKEESELKSKLMNVIDNINQSKHGKLFIASQGIRIKWKMNRKFLSPSYTNKWNDIPKVK</sequence>
<dbReference type="GO" id="GO:0009432">
    <property type="term" value="P:SOS response"/>
    <property type="evidence" value="ECO:0007669"/>
    <property type="project" value="UniProtKB-KW"/>
</dbReference>
<keyword evidence="5" id="KW-0742">SOS response</keyword>
<dbReference type="OrthoDB" id="9808813at2"/>
<dbReference type="InterPro" id="IPR025188">
    <property type="entry name" value="DUF4113"/>
</dbReference>
<keyword evidence="3" id="KW-0741">SOS mutagenesis</keyword>
<dbReference type="InterPro" id="IPR001126">
    <property type="entry name" value="UmuC"/>
</dbReference>
<name>A0A220VGK6_9GAMM</name>
<dbReference type="EMBL" id="CP022356">
    <property type="protein sequence ID" value="ASK79083.1"/>
    <property type="molecule type" value="Genomic_DNA"/>
</dbReference>
<dbReference type="GO" id="GO:0005829">
    <property type="term" value="C:cytosol"/>
    <property type="evidence" value="ECO:0007669"/>
    <property type="project" value="TreeGrafter"/>
</dbReference>
<dbReference type="Pfam" id="PF00817">
    <property type="entry name" value="IMS"/>
    <property type="match status" value="1"/>
</dbReference>
<dbReference type="PANTHER" id="PTHR11076:SF34">
    <property type="entry name" value="PROTEIN UMUC"/>
    <property type="match status" value="1"/>
</dbReference>
<dbReference type="Pfam" id="PF11799">
    <property type="entry name" value="IMS_C"/>
    <property type="match status" value="1"/>
</dbReference>
<evidence type="ECO:0000313" key="8">
    <source>
        <dbReference type="Proteomes" id="UP000242175"/>
    </source>
</evidence>
<keyword evidence="8" id="KW-1185">Reference proteome</keyword>
<dbReference type="Pfam" id="PF13438">
    <property type="entry name" value="DUF4113"/>
    <property type="match status" value="1"/>
</dbReference>
<evidence type="ECO:0000256" key="4">
    <source>
        <dbReference type="ARBA" id="ARBA00023204"/>
    </source>
</evidence>
<protein>
    <submittedName>
        <fullName evidence="7">DNA polymerase V subunit UmuC</fullName>
    </submittedName>
</protein>
<evidence type="ECO:0000256" key="3">
    <source>
        <dbReference type="ARBA" id="ARBA00023199"/>
    </source>
</evidence>